<accession>A0A853J9F1</accession>
<sequence>MLQGLDVVSSVLEEGAKALYLFPTKALAQDQMADLLELTAAGALGRARRPSTVKLRRVGQHNAQDLRSLCLLLGHFAE</sequence>
<dbReference type="InterPro" id="IPR027417">
    <property type="entry name" value="P-loop_NTPase"/>
</dbReference>
<dbReference type="RefSeq" id="WP_180677202.1">
    <property type="nucleotide sequence ID" value="NZ_JACCKA010000024.1"/>
</dbReference>
<comment type="caution">
    <text evidence="1">The sequence shown here is derived from an EMBL/GenBank/DDBJ whole genome shotgun (WGS) entry which is preliminary data.</text>
</comment>
<dbReference type="Gene3D" id="3.40.50.300">
    <property type="entry name" value="P-loop containing nucleotide triphosphate hydrolases"/>
    <property type="match status" value="1"/>
</dbReference>
<evidence type="ECO:0000313" key="2">
    <source>
        <dbReference type="Proteomes" id="UP000578091"/>
    </source>
</evidence>
<gene>
    <name evidence="1" type="ORF">H0E84_03325</name>
</gene>
<dbReference type="AlphaFoldDB" id="A0A853J9F1"/>
<evidence type="ECO:0000313" key="1">
    <source>
        <dbReference type="EMBL" id="NZA25402.1"/>
    </source>
</evidence>
<dbReference type="Proteomes" id="UP000578091">
    <property type="component" value="Unassembled WGS sequence"/>
</dbReference>
<protein>
    <submittedName>
        <fullName evidence="1">Uncharacterized protein</fullName>
    </submittedName>
</protein>
<proteinExistence type="predicted"/>
<dbReference type="EMBL" id="JACCKA010000024">
    <property type="protein sequence ID" value="NZA25402.1"/>
    <property type="molecule type" value="Genomic_DNA"/>
</dbReference>
<keyword evidence="2" id="KW-1185">Reference proteome</keyword>
<reference evidence="1 2" key="1">
    <citation type="submission" date="2020-07" db="EMBL/GenBank/DDBJ databases">
        <title>Luteimonas sp. SJ-92.</title>
        <authorList>
            <person name="Huang X.-X."/>
            <person name="Xu L."/>
            <person name="Sun J.-Q."/>
        </authorList>
    </citation>
    <scope>NUCLEOTIDE SEQUENCE [LARGE SCALE GENOMIC DNA]</scope>
    <source>
        <strain evidence="1 2">SJ-92</strain>
    </source>
</reference>
<name>A0A853J9F1_9GAMM</name>
<organism evidence="1 2">
    <name type="scientific">Luteimonas salinisoli</name>
    <dbReference type="NCBI Taxonomy" id="2752307"/>
    <lineage>
        <taxon>Bacteria</taxon>
        <taxon>Pseudomonadati</taxon>
        <taxon>Pseudomonadota</taxon>
        <taxon>Gammaproteobacteria</taxon>
        <taxon>Lysobacterales</taxon>
        <taxon>Lysobacteraceae</taxon>
        <taxon>Luteimonas</taxon>
    </lineage>
</organism>